<evidence type="ECO:0000313" key="2">
    <source>
        <dbReference type="EMBL" id="KAF4375340.1"/>
    </source>
</evidence>
<name>A0A7J6FZV0_CANSA</name>
<dbReference type="AlphaFoldDB" id="A0A7J6FZV0"/>
<evidence type="ECO:0000313" key="5">
    <source>
        <dbReference type="Proteomes" id="UP000583929"/>
    </source>
</evidence>
<evidence type="ECO:0000313" key="4">
    <source>
        <dbReference type="Proteomes" id="UP000525078"/>
    </source>
</evidence>
<dbReference type="EMBL" id="JAATIP010000090">
    <property type="protein sequence ID" value="KAF4375380.1"/>
    <property type="molecule type" value="Genomic_DNA"/>
</dbReference>
<feature type="domain" description="F-box" evidence="1">
    <location>
        <begin position="1"/>
        <end position="45"/>
    </location>
</feature>
<dbReference type="PROSITE" id="PS50181">
    <property type="entry name" value="FBOX"/>
    <property type="match status" value="1"/>
</dbReference>
<protein>
    <recommendedName>
        <fullName evidence="1">F-box domain-containing protein</fullName>
    </recommendedName>
</protein>
<accession>A0A7J6FZV0</accession>
<dbReference type="PANTHER" id="PTHR31111:SF136">
    <property type="entry name" value="F-BOX ASSOCIATED DOMAIN-CONTAINING PROTEIN"/>
    <property type="match status" value="1"/>
</dbReference>
<dbReference type="Proteomes" id="UP000525078">
    <property type="component" value="Unassembled WGS sequence"/>
</dbReference>
<dbReference type="InterPro" id="IPR017451">
    <property type="entry name" value="F-box-assoc_interact_dom"/>
</dbReference>
<evidence type="ECO:0000313" key="3">
    <source>
        <dbReference type="EMBL" id="KAF4375380.1"/>
    </source>
</evidence>
<dbReference type="SMART" id="SM00256">
    <property type="entry name" value="FBOX"/>
    <property type="match status" value="1"/>
</dbReference>
<dbReference type="Pfam" id="PF00646">
    <property type="entry name" value="F-box"/>
    <property type="match status" value="1"/>
</dbReference>
<reference evidence="4 5" key="1">
    <citation type="journal article" date="2020" name="bioRxiv">
        <title>Sequence and annotation of 42 cannabis genomes reveals extensive copy number variation in cannabinoid synthesis and pathogen resistance genes.</title>
        <authorList>
            <person name="Mckernan K.J."/>
            <person name="Helbert Y."/>
            <person name="Kane L.T."/>
            <person name="Ebling H."/>
            <person name="Zhang L."/>
            <person name="Liu B."/>
            <person name="Eaton Z."/>
            <person name="Mclaughlin S."/>
            <person name="Kingan S."/>
            <person name="Baybayan P."/>
            <person name="Concepcion G."/>
            <person name="Jordan M."/>
            <person name="Riva A."/>
            <person name="Barbazuk W."/>
            <person name="Harkins T."/>
        </authorList>
    </citation>
    <scope>NUCLEOTIDE SEQUENCE [LARGE SCALE GENOMIC DNA]</scope>
    <source>
        <strain evidence="4 5">cv. Jamaican Lion 4</strain>
        <strain evidence="2">Father</strain>
        <strain evidence="3">Mother</strain>
        <tissue evidence="2">Leaf</tissue>
    </source>
</reference>
<sequence length="427" mass="49690">MDQLSEDVIVKIFSNLKAKTILTNLRLVCKQWRQIIDESYYGVQLAENLLKKGVDEQDPLLLLLTQNPNNNNNNNDASTVWDEVNKRRRINAIINNINNLNMVSNDGISKEKVLEINFNQFPWPEEEDKEEEEVFLESSLHGILCFTKKTKTKPYLANPSRKEFLELPSITPSKVRYCSYGLGFDKSSRNYKVVSVFLNSSNDKIEAMIYTLHLRDHDKKKSSSSSSSWNMITKSQPQCLPIPMPKCVNGVIYWIGLRQFDNTKPYTYNTPLNLCKIMAFDIEKEKFGLVSLPITNIDSFELAHLNNGVLSLVDSSDKTPNHRVEIWNLKDYEKEYWIKMYKLEWIKLAPLDQSPFFANPLRVVGPWENGQILLCYLSKCFMTYDPNTDTFEKLSFPDLLSNELVNQYHTYFPTLLSLSWFNQHHQH</sequence>
<dbReference type="Pfam" id="PF08268">
    <property type="entry name" value="FBA_3"/>
    <property type="match status" value="1"/>
</dbReference>
<evidence type="ECO:0000259" key="1">
    <source>
        <dbReference type="PROSITE" id="PS50181"/>
    </source>
</evidence>
<dbReference type="Gene3D" id="1.20.1280.50">
    <property type="match status" value="1"/>
</dbReference>
<gene>
    <name evidence="3" type="ORF">F8388_024039</name>
    <name evidence="2" type="ORF">G4B88_022006</name>
</gene>
<dbReference type="InterPro" id="IPR036047">
    <property type="entry name" value="F-box-like_dom_sf"/>
</dbReference>
<dbReference type="InterPro" id="IPR001810">
    <property type="entry name" value="F-box_dom"/>
</dbReference>
<dbReference type="PANTHER" id="PTHR31111">
    <property type="entry name" value="BNAA05G37150D PROTEIN-RELATED"/>
    <property type="match status" value="1"/>
</dbReference>
<dbReference type="NCBIfam" id="TIGR01640">
    <property type="entry name" value="F_box_assoc_1"/>
    <property type="match status" value="1"/>
</dbReference>
<dbReference type="Proteomes" id="UP000583929">
    <property type="component" value="Unassembled WGS sequence"/>
</dbReference>
<dbReference type="EMBL" id="JAATIQ010000163">
    <property type="protein sequence ID" value="KAF4375340.1"/>
    <property type="molecule type" value="Genomic_DNA"/>
</dbReference>
<dbReference type="SUPFAM" id="SSF81383">
    <property type="entry name" value="F-box domain"/>
    <property type="match status" value="1"/>
</dbReference>
<keyword evidence="5" id="KW-1185">Reference proteome</keyword>
<organism evidence="2 5">
    <name type="scientific">Cannabis sativa</name>
    <name type="common">Hemp</name>
    <name type="synonym">Marijuana</name>
    <dbReference type="NCBI Taxonomy" id="3483"/>
    <lineage>
        <taxon>Eukaryota</taxon>
        <taxon>Viridiplantae</taxon>
        <taxon>Streptophyta</taxon>
        <taxon>Embryophyta</taxon>
        <taxon>Tracheophyta</taxon>
        <taxon>Spermatophyta</taxon>
        <taxon>Magnoliopsida</taxon>
        <taxon>eudicotyledons</taxon>
        <taxon>Gunneridae</taxon>
        <taxon>Pentapetalae</taxon>
        <taxon>rosids</taxon>
        <taxon>fabids</taxon>
        <taxon>Rosales</taxon>
        <taxon>Cannabaceae</taxon>
        <taxon>Cannabis</taxon>
    </lineage>
</organism>
<proteinExistence type="predicted"/>
<comment type="caution">
    <text evidence="2">The sequence shown here is derived from an EMBL/GenBank/DDBJ whole genome shotgun (WGS) entry which is preliminary data.</text>
</comment>
<dbReference type="InterPro" id="IPR013187">
    <property type="entry name" value="F-box-assoc_dom_typ3"/>
</dbReference>